<dbReference type="Pfam" id="PF14560">
    <property type="entry name" value="Ubiquitin_2"/>
    <property type="match status" value="1"/>
</dbReference>
<dbReference type="HOGENOM" id="CLU_2145393_0_0_1"/>
<proteinExistence type="predicted"/>
<sequence>MANPLPVRVIVTGNLFPPHNDRYTFSKTDTVLQVKQRISEMERVPPERMELHKMTGQPPFGLMMADHRTLASYGVRPGNVLQVFFYVHEDGDEIFVRAKRRNAHPRINADDF</sequence>
<dbReference type="CDD" id="cd17039">
    <property type="entry name" value="Ubl_ubiquitin_like"/>
    <property type="match status" value="1"/>
</dbReference>
<dbReference type="GeneID" id="19109252"/>
<dbReference type="AlphaFoldDB" id="M2MWI2"/>
<evidence type="ECO:0000313" key="3">
    <source>
        <dbReference type="Proteomes" id="UP000011761"/>
    </source>
</evidence>
<dbReference type="RefSeq" id="XP_007681876.1">
    <property type="nucleotide sequence ID" value="XM_007683686.1"/>
</dbReference>
<dbReference type="EMBL" id="KB445565">
    <property type="protein sequence ID" value="EMC90944.1"/>
    <property type="molecule type" value="Genomic_DNA"/>
</dbReference>
<dbReference type="Proteomes" id="UP000011761">
    <property type="component" value="Unassembled WGS sequence"/>
</dbReference>
<accession>M2MWI2</accession>
<evidence type="ECO:0000313" key="2">
    <source>
        <dbReference type="EMBL" id="EMC90944.1"/>
    </source>
</evidence>
<dbReference type="InterPro" id="IPR029071">
    <property type="entry name" value="Ubiquitin-like_domsf"/>
</dbReference>
<dbReference type="InterPro" id="IPR000626">
    <property type="entry name" value="Ubiquitin-like_dom"/>
</dbReference>
<organism evidence="2 3">
    <name type="scientific">Baudoinia panamericana (strain UAMH 10762)</name>
    <name type="common">Angels' share fungus</name>
    <name type="synonym">Baudoinia compniacensis (strain UAMH 10762)</name>
    <dbReference type="NCBI Taxonomy" id="717646"/>
    <lineage>
        <taxon>Eukaryota</taxon>
        <taxon>Fungi</taxon>
        <taxon>Dikarya</taxon>
        <taxon>Ascomycota</taxon>
        <taxon>Pezizomycotina</taxon>
        <taxon>Dothideomycetes</taxon>
        <taxon>Dothideomycetidae</taxon>
        <taxon>Mycosphaerellales</taxon>
        <taxon>Teratosphaeriaceae</taxon>
        <taxon>Baudoinia</taxon>
    </lineage>
</organism>
<feature type="domain" description="Ubiquitin-like" evidence="1">
    <location>
        <begin position="5"/>
        <end position="83"/>
    </location>
</feature>
<dbReference type="PROSITE" id="PS50053">
    <property type="entry name" value="UBIQUITIN_2"/>
    <property type="match status" value="1"/>
</dbReference>
<reference evidence="2 3" key="1">
    <citation type="journal article" date="2012" name="PLoS Pathog.">
        <title>Diverse lifestyles and strategies of plant pathogenesis encoded in the genomes of eighteen Dothideomycetes fungi.</title>
        <authorList>
            <person name="Ohm R.A."/>
            <person name="Feau N."/>
            <person name="Henrissat B."/>
            <person name="Schoch C.L."/>
            <person name="Horwitz B.A."/>
            <person name="Barry K.W."/>
            <person name="Condon B.J."/>
            <person name="Copeland A.C."/>
            <person name="Dhillon B."/>
            <person name="Glaser F."/>
            <person name="Hesse C.N."/>
            <person name="Kosti I."/>
            <person name="LaButti K."/>
            <person name="Lindquist E.A."/>
            <person name="Lucas S."/>
            <person name="Salamov A.A."/>
            <person name="Bradshaw R.E."/>
            <person name="Ciuffetti L."/>
            <person name="Hamelin R.C."/>
            <person name="Kema G.H.J."/>
            <person name="Lawrence C."/>
            <person name="Scott J.A."/>
            <person name="Spatafora J.W."/>
            <person name="Turgeon B.G."/>
            <person name="de Wit P.J.G.M."/>
            <person name="Zhong S."/>
            <person name="Goodwin S.B."/>
            <person name="Grigoriev I.V."/>
        </authorList>
    </citation>
    <scope>NUCLEOTIDE SEQUENCE [LARGE SCALE GENOMIC DNA]</scope>
    <source>
        <strain evidence="2 3">UAMH 10762</strain>
    </source>
</reference>
<keyword evidence="3" id="KW-1185">Reference proteome</keyword>
<dbReference type="SUPFAM" id="SSF54236">
    <property type="entry name" value="Ubiquitin-like"/>
    <property type="match status" value="1"/>
</dbReference>
<dbReference type="KEGG" id="bcom:BAUCODRAFT_152792"/>
<gene>
    <name evidence="2" type="ORF">BAUCODRAFT_152792</name>
</gene>
<evidence type="ECO:0000259" key="1">
    <source>
        <dbReference type="PROSITE" id="PS50053"/>
    </source>
</evidence>
<name>M2MWI2_BAUPA</name>
<dbReference type="Gene3D" id="3.10.20.90">
    <property type="entry name" value="Phosphatidylinositol 3-kinase Catalytic Subunit, Chain A, domain 1"/>
    <property type="match status" value="1"/>
</dbReference>
<protein>
    <recommendedName>
        <fullName evidence="1">Ubiquitin-like domain-containing protein</fullName>
    </recommendedName>
</protein>